<protein>
    <recommendedName>
        <fullName evidence="2">mitogen-activated protein kinase</fullName>
        <ecNumber evidence="2">2.7.11.24</ecNumber>
    </recommendedName>
</protein>
<evidence type="ECO:0000256" key="6">
    <source>
        <dbReference type="ARBA" id="ARBA00022777"/>
    </source>
</evidence>
<evidence type="ECO:0000256" key="4">
    <source>
        <dbReference type="ARBA" id="ARBA00022679"/>
    </source>
</evidence>
<evidence type="ECO:0000256" key="3">
    <source>
        <dbReference type="ARBA" id="ARBA00022527"/>
    </source>
</evidence>
<keyword evidence="4" id="KW-0808">Transferase</keyword>
<dbReference type="SUPFAM" id="SSF56112">
    <property type="entry name" value="Protein kinase-like (PK-like)"/>
    <property type="match status" value="1"/>
</dbReference>
<dbReference type="InterPro" id="IPR003527">
    <property type="entry name" value="MAP_kinase_CS"/>
</dbReference>
<dbReference type="RefSeq" id="XP_056493400.1">
    <property type="nucleotide sequence ID" value="XM_056627605.1"/>
</dbReference>
<evidence type="ECO:0000256" key="8">
    <source>
        <dbReference type="ARBA" id="ARBA00061056"/>
    </source>
</evidence>
<dbReference type="EMBL" id="JAPZBU010000004">
    <property type="protein sequence ID" value="KAJ5409085.1"/>
    <property type="molecule type" value="Genomic_DNA"/>
</dbReference>
<accession>A0A9W9W9S7</accession>
<dbReference type="GeneID" id="81366585"/>
<organism evidence="10 11">
    <name type="scientific">Penicillium cosmopolitanum</name>
    <dbReference type="NCBI Taxonomy" id="1131564"/>
    <lineage>
        <taxon>Eukaryota</taxon>
        <taxon>Fungi</taxon>
        <taxon>Dikarya</taxon>
        <taxon>Ascomycota</taxon>
        <taxon>Pezizomycotina</taxon>
        <taxon>Eurotiomycetes</taxon>
        <taxon>Eurotiomycetidae</taxon>
        <taxon>Eurotiales</taxon>
        <taxon>Aspergillaceae</taxon>
        <taxon>Penicillium</taxon>
    </lineage>
</organism>
<reference evidence="10" key="1">
    <citation type="submission" date="2022-12" db="EMBL/GenBank/DDBJ databases">
        <authorList>
            <person name="Petersen C."/>
        </authorList>
    </citation>
    <scope>NUCLEOTIDE SEQUENCE</scope>
    <source>
        <strain evidence="10">IBT 29677</strain>
    </source>
</reference>
<evidence type="ECO:0000256" key="2">
    <source>
        <dbReference type="ARBA" id="ARBA00012411"/>
    </source>
</evidence>
<dbReference type="Proteomes" id="UP001147747">
    <property type="component" value="Unassembled WGS sequence"/>
</dbReference>
<dbReference type="Gene3D" id="1.10.510.10">
    <property type="entry name" value="Transferase(Phosphotransferase) domain 1"/>
    <property type="match status" value="1"/>
</dbReference>
<dbReference type="PROSITE" id="PS50011">
    <property type="entry name" value="PROTEIN_KINASE_DOM"/>
    <property type="match status" value="1"/>
</dbReference>
<keyword evidence="6 10" id="KW-0418">Kinase</keyword>
<gene>
    <name evidence="10" type="ORF">N7509_002968</name>
</gene>
<proteinExistence type="inferred from homology"/>
<comment type="similarity">
    <text evidence="8">Belongs to the protein kinase superfamily. Ser/Thr protein kinase family. MAP kinase subfamily.</text>
</comment>
<evidence type="ECO:0000256" key="7">
    <source>
        <dbReference type="ARBA" id="ARBA00022840"/>
    </source>
</evidence>
<dbReference type="InterPro" id="IPR000719">
    <property type="entry name" value="Prot_kinase_dom"/>
</dbReference>
<dbReference type="EC" id="2.7.11.24" evidence="2"/>
<dbReference type="PROSITE" id="PS01351">
    <property type="entry name" value="MAPK"/>
    <property type="match status" value="1"/>
</dbReference>
<dbReference type="Pfam" id="PF00069">
    <property type="entry name" value="Pkinase"/>
    <property type="match status" value="1"/>
</dbReference>
<evidence type="ECO:0000313" key="11">
    <source>
        <dbReference type="Proteomes" id="UP001147747"/>
    </source>
</evidence>
<dbReference type="OrthoDB" id="192887at2759"/>
<sequence>MADFNTSQVMGVTFEITSRLINMAAFSSAEDQILHGVVAVRKVTKPFGSSTLAKRALREIKLLRYLRHENIVGLNDLFISPSEDLYIVTELMWTNLQRLIDRGPMEDAFAKYFLYQTLRGLKYVHSAGIIHRDLKPCSILVNDNCDLKISGFEHARLQGPQMTGYVVTRLYRAPEIMLTWQKYSAKVDIWSSACVFAEMLQGRPLFPASSHADQFSQIVKLLGSPPVWIMDMITNSNTRGFVDCLPKCQRMDFADAFPSFDKQGMITLSRKEDRDVKLISTANDLLERMLVFDVNERINARDALSHPYLKLYHDPADEPVVKETFDWSFDQSQNSIDTWKRVVYKEVWKFRTLEVKNGLAMNMSMKPKEDTVPINIVSTSDADGNSLTRMDDFDEILSSFCENFDSSEMAAQYPTAESIAGIS</sequence>
<keyword evidence="11" id="KW-1185">Reference proteome</keyword>
<comment type="caution">
    <text evidence="10">The sequence shown here is derived from an EMBL/GenBank/DDBJ whole genome shotgun (WGS) entry which is preliminary data.</text>
</comment>
<dbReference type="GO" id="GO:0005524">
    <property type="term" value="F:ATP binding"/>
    <property type="evidence" value="ECO:0007669"/>
    <property type="project" value="UniProtKB-KW"/>
</dbReference>
<keyword evidence="5" id="KW-0547">Nucleotide-binding</keyword>
<keyword evidence="3" id="KW-0723">Serine/threonine-protein kinase</keyword>
<evidence type="ECO:0000259" key="9">
    <source>
        <dbReference type="PROSITE" id="PS50011"/>
    </source>
</evidence>
<dbReference type="GO" id="GO:0004707">
    <property type="term" value="F:MAP kinase activity"/>
    <property type="evidence" value="ECO:0007669"/>
    <property type="project" value="UniProtKB-EC"/>
</dbReference>
<feature type="domain" description="Protein kinase" evidence="9">
    <location>
        <begin position="1"/>
        <end position="309"/>
    </location>
</feature>
<dbReference type="PANTHER" id="PTHR24055">
    <property type="entry name" value="MITOGEN-ACTIVATED PROTEIN KINASE"/>
    <property type="match status" value="1"/>
</dbReference>
<reference evidence="10" key="2">
    <citation type="journal article" date="2023" name="IMA Fungus">
        <title>Comparative genomic study of the Penicillium genus elucidates a diverse pangenome and 15 lateral gene transfer events.</title>
        <authorList>
            <person name="Petersen C."/>
            <person name="Sorensen T."/>
            <person name="Nielsen M.R."/>
            <person name="Sondergaard T.E."/>
            <person name="Sorensen J.L."/>
            <person name="Fitzpatrick D.A."/>
            <person name="Frisvad J.C."/>
            <person name="Nielsen K.L."/>
        </authorList>
    </citation>
    <scope>NUCLEOTIDE SEQUENCE</scope>
    <source>
        <strain evidence="10">IBT 29677</strain>
    </source>
</reference>
<dbReference type="InterPro" id="IPR011009">
    <property type="entry name" value="Kinase-like_dom_sf"/>
</dbReference>
<dbReference type="AlphaFoldDB" id="A0A9W9W9S7"/>
<dbReference type="Gene3D" id="3.30.200.20">
    <property type="entry name" value="Phosphorylase Kinase, domain 1"/>
    <property type="match status" value="1"/>
</dbReference>
<comment type="cofactor">
    <cofactor evidence="1">
        <name>Mg(2+)</name>
        <dbReference type="ChEBI" id="CHEBI:18420"/>
    </cofactor>
</comment>
<evidence type="ECO:0000256" key="1">
    <source>
        <dbReference type="ARBA" id="ARBA00001946"/>
    </source>
</evidence>
<evidence type="ECO:0000256" key="5">
    <source>
        <dbReference type="ARBA" id="ARBA00022741"/>
    </source>
</evidence>
<dbReference type="FunFam" id="1.10.510.10:FF:000049">
    <property type="entry name" value="Mitogen-activated protein kinase"/>
    <property type="match status" value="1"/>
</dbReference>
<dbReference type="InterPro" id="IPR050117">
    <property type="entry name" value="MAPK"/>
</dbReference>
<keyword evidence="7" id="KW-0067">ATP-binding</keyword>
<evidence type="ECO:0000313" key="10">
    <source>
        <dbReference type="EMBL" id="KAJ5409085.1"/>
    </source>
</evidence>
<name>A0A9W9W9S7_9EURO</name>